<dbReference type="EMBL" id="AP028910">
    <property type="protein sequence ID" value="BES90114.1"/>
    <property type="molecule type" value="Genomic_DNA"/>
</dbReference>
<evidence type="ECO:0000313" key="2">
    <source>
        <dbReference type="Proteomes" id="UP001307889"/>
    </source>
</evidence>
<organism evidence="1 2">
    <name type="scientific">Nesidiocoris tenuis</name>
    <dbReference type="NCBI Taxonomy" id="355587"/>
    <lineage>
        <taxon>Eukaryota</taxon>
        <taxon>Metazoa</taxon>
        <taxon>Ecdysozoa</taxon>
        <taxon>Arthropoda</taxon>
        <taxon>Hexapoda</taxon>
        <taxon>Insecta</taxon>
        <taxon>Pterygota</taxon>
        <taxon>Neoptera</taxon>
        <taxon>Paraneoptera</taxon>
        <taxon>Hemiptera</taxon>
        <taxon>Heteroptera</taxon>
        <taxon>Panheteroptera</taxon>
        <taxon>Cimicomorpha</taxon>
        <taxon>Miridae</taxon>
        <taxon>Dicyphina</taxon>
        <taxon>Nesidiocoris</taxon>
    </lineage>
</organism>
<protein>
    <submittedName>
        <fullName evidence="1">Uncharacterized protein</fullName>
    </submittedName>
</protein>
<accession>A0ABN7ACW3</accession>
<name>A0ABN7ACW3_9HEMI</name>
<proteinExistence type="predicted"/>
<gene>
    <name evidence="1" type="ORF">NTJ_02921</name>
</gene>
<evidence type="ECO:0000313" key="1">
    <source>
        <dbReference type="EMBL" id="BES90114.1"/>
    </source>
</evidence>
<dbReference type="Proteomes" id="UP001307889">
    <property type="component" value="Chromosome 2"/>
</dbReference>
<sequence>MTVSLTVVCRVISSGDYYGRRCLMRGYHAKAYGDCANEDGGCLDAGADVVGQGSRRSLKTTGGGVVGWGEVGGAAERKKEREGRCCCHCRAHSPPFRAGGKNF</sequence>
<reference evidence="1 2" key="1">
    <citation type="submission" date="2023-09" db="EMBL/GenBank/DDBJ databases">
        <title>Nesidiocoris tenuis whole genome shotgun sequence.</title>
        <authorList>
            <person name="Shibata T."/>
            <person name="Shimoda M."/>
            <person name="Kobayashi T."/>
            <person name="Uehara T."/>
        </authorList>
    </citation>
    <scope>NUCLEOTIDE SEQUENCE [LARGE SCALE GENOMIC DNA]</scope>
    <source>
        <strain evidence="1 2">Japan</strain>
    </source>
</reference>
<keyword evidence="2" id="KW-1185">Reference proteome</keyword>